<accession>A0A9N9SRD5</accession>
<organism evidence="2 3">
    <name type="scientific">Diabrotica balteata</name>
    <name type="common">Banded cucumber beetle</name>
    <dbReference type="NCBI Taxonomy" id="107213"/>
    <lineage>
        <taxon>Eukaryota</taxon>
        <taxon>Metazoa</taxon>
        <taxon>Ecdysozoa</taxon>
        <taxon>Arthropoda</taxon>
        <taxon>Hexapoda</taxon>
        <taxon>Insecta</taxon>
        <taxon>Pterygota</taxon>
        <taxon>Neoptera</taxon>
        <taxon>Endopterygota</taxon>
        <taxon>Coleoptera</taxon>
        <taxon>Polyphaga</taxon>
        <taxon>Cucujiformia</taxon>
        <taxon>Chrysomeloidea</taxon>
        <taxon>Chrysomelidae</taxon>
        <taxon>Galerucinae</taxon>
        <taxon>Diabroticina</taxon>
        <taxon>Diabroticites</taxon>
        <taxon>Diabrotica</taxon>
    </lineage>
</organism>
<evidence type="ECO:0000313" key="3">
    <source>
        <dbReference type="Proteomes" id="UP001153709"/>
    </source>
</evidence>
<dbReference type="EMBL" id="OU898276">
    <property type="protein sequence ID" value="CAG9826814.1"/>
    <property type="molecule type" value="Genomic_DNA"/>
</dbReference>
<keyword evidence="3" id="KW-1185">Reference proteome</keyword>
<feature type="compositionally biased region" description="Basic and acidic residues" evidence="1">
    <location>
        <begin position="191"/>
        <end position="211"/>
    </location>
</feature>
<protein>
    <submittedName>
        <fullName evidence="2">Uncharacterized protein</fullName>
    </submittedName>
</protein>
<dbReference type="OrthoDB" id="6774673at2759"/>
<sequence length="230" mass="26424">MLPRGKKMVALVSRKSALNIPAAENNFVTLLQSKSTPPIPGVQISKIPHDKNTTKGTLLAATEVCEVNLRTPAQVQENDTTRDLAVQTPSRDDTEKRMGIYQFLDSLPRMELHYCHAKTSKVYLEPMWESKSKLYREYGRVCQKQQLQPVSKVLFHVVFKNKNIGFFLPKKDQCEICLKHKLGKIRNEEYDDHQNRKVEPRNKKETDKESAENSSEVQVYAVDVQKVLQI</sequence>
<gene>
    <name evidence="2" type="ORF">DIABBA_LOCUS898</name>
</gene>
<evidence type="ECO:0000256" key="1">
    <source>
        <dbReference type="SAM" id="MobiDB-lite"/>
    </source>
</evidence>
<name>A0A9N9SRD5_DIABA</name>
<dbReference type="AlphaFoldDB" id="A0A9N9SRD5"/>
<evidence type="ECO:0000313" key="2">
    <source>
        <dbReference type="EMBL" id="CAG9826814.1"/>
    </source>
</evidence>
<reference evidence="2" key="1">
    <citation type="submission" date="2022-01" db="EMBL/GenBank/DDBJ databases">
        <authorList>
            <person name="King R."/>
        </authorList>
    </citation>
    <scope>NUCLEOTIDE SEQUENCE</scope>
</reference>
<dbReference type="PANTHER" id="PTHR10773">
    <property type="entry name" value="DNA-DIRECTED RNA POLYMERASES I, II, AND III SUBUNIT RPABC2"/>
    <property type="match status" value="1"/>
</dbReference>
<proteinExistence type="predicted"/>
<dbReference type="PANTHER" id="PTHR10773:SF19">
    <property type="match status" value="1"/>
</dbReference>
<dbReference type="Proteomes" id="UP001153709">
    <property type="component" value="Chromosome 1"/>
</dbReference>
<feature type="region of interest" description="Disordered" evidence="1">
    <location>
        <begin position="191"/>
        <end position="216"/>
    </location>
</feature>